<evidence type="ECO:0000313" key="2">
    <source>
        <dbReference type="EMBL" id="ROV97003.1"/>
    </source>
</evidence>
<evidence type="ECO:0000256" key="1">
    <source>
        <dbReference type="SAM" id="MobiDB-lite"/>
    </source>
</evidence>
<gene>
    <name evidence="2" type="ORF">VSDG_04048</name>
</gene>
<dbReference type="EMBL" id="LJZO01000018">
    <property type="protein sequence ID" value="ROV97003.1"/>
    <property type="molecule type" value="Genomic_DNA"/>
</dbReference>
<sequence length="222" mass="23710">MDSQEELEDPRRARWRIRSASRILTFTLIKRRGRAYFRSKELFDMTEITENDVIDVGGGDGRHGEGVGAQSSTSAVAAGRAADAGSEGGGGAEWQMVTRGKAKTGGPKRTTARTRADVAEEGNSSQQAASGFEAASTAARKRKAEDSVNDKLTTIAAAIEQLMAAQKEMAGSQKASLDSNKAILDRNKGLMETIKTQGEEIKALQALIQDNTSRRSYSGAAL</sequence>
<organism evidence="2 3">
    <name type="scientific">Cytospora chrysosperma</name>
    <name type="common">Cytospora canker fungus</name>
    <name type="synonym">Sphaeria chrysosperma</name>
    <dbReference type="NCBI Taxonomy" id="252740"/>
    <lineage>
        <taxon>Eukaryota</taxon>
        <taxon>Fungi</taxon>
        <taxon>Dikarya</taxon>
        <taxon>Ascomycota</taxon>
        <taxon>Pezizomycotina</taxon>
        <taxon>Sordariomycetes</taxon>
        <taxon>Sordariomycetidae</taxon>
        <taxon>Diaporthales</taxon>
        <taxon>Cytosporaceae</taxon>
        <taxon>Cytospora</taxon>
    </lineage>
</organism>
<dbReference type="AlphaFoldDB" id="A0A423W109"/>
<feature type="region of interest" description="Disordered" evidence="1">
    <location>
        <begin position="100"/>
        <end position="145"/>
    </location>
</feature>
<keyword evidence="3" id="KW-1185">Reference proteome</keyword>
<protein>
    <submittedName>
        <fullName evidence="2">Uncharacterized protein</fullName>
    </submittedName>
</protein>
<dbReference type="Proteomes" id="UP000284375">
    <property type="component" value="Unassembled WGS sequence"/>
</dbReference>
<feature type="compositionally biased region" description="Low complexity" evidence="1">
    <location>
        <begin position="128"/>
        <end position="138"/>
    </location>
</feature>
<evidence type="ECO:0000313" key="3">
    <source>
        <dbReference type="Proteomes" id="UP000284375"/>
    </source>
</evidence>
<name>A0A423W109_CYTCH</name>
<proteinExistence type="predicted"/>
<comment type="caution">
    <text evidence="2">The sequence shown here is derived from an EMBL/GenBank/DDBJ whole genome shotgun (WGS) entry which is preliminary data.</text>
</comment>
<reference evidence="2 3" key="1">
    <citation type="submission" date="2015-09" db="EMBL/GenBank/DDBJ databases">
        <title>Host preference determinants of Valsa canker pathogens revealed by comparative genomics.</title>
        <authorList>
            <person name="Yin Z."/>
            <person name="Huang L."/>
        </authorList>
    </citation>
    <scope>NUCLEOTIDE SEQUENCE [LARGE SCALE GENOMIC DNA]</scope>
    <source>
        <strain evidence="2 3">YSFL</strain>
    </source>
</reference>
<accession>A0A423W109</accession>